<gene>
    <name evidence="3" type="ORF">SUNI508_12228</name>
</gene>
<accession>A0ABR2UE92</accession>
<dbReference type="EMBL" id="JARVKF010000446">
    <property type="protein sequence ID" value="KAK9412923.1"/>
    <property type="molecule type" value="Genomic_DNA"/>
</dbReference>
<protein>
    <recommendedName>
        <fullName evidence="2">C2H2-type domain-containing protein</fullName>
    </recommendedName>
</protein>
<feature type="compositionally biased region" description="Polar residues" evidence="1">
    <location>
        <begin position="103"/>
        <end position="113"/>
    </location>
</feature>
<proteinExistence type="predicted"/>
<evidence type="ECO:0000313" key="4">
    <source>
        <dbReference type="Proteomes" id="UP001408356"/>
    </source>
</evidence>
<evidence type="ECO:0000256" key="1">
    <source>
        <dbReference type="SAM" id="MobiDB-lite"/>
    </source>
</evidence>
<organism evidence="3 4">
    <name type="scientific">Seiridium unicorne</name>
    <dbReference type="NCBI Taxonomy" id="138068"/>
    <lineage>
        <taxon>Eukaryota</taxon>
        <taxon>Fungi</taxon>
        <taxon>Dikarya</taxon>
        <taxon>Ascomycota</taxon>
        <taxon>Pezizomycotina</taxon>
        <taxon>Sordariomycetes</taxon>
        <taxon>Xylariomycetidae</taxon>
        <taxon>Amphisphaeriales</taxon>
        <taxon>Sporocadaceae</taxon>
        <taxon>Seiridium</taxon>
    </lineage>
</organism>
<evidence type="ECO:0000313" key="3">
    <source>
        <dbReference type="EMBL" id="KAK9412923.1"/>
    </source>
</evidence>
<comment type="caution">
    <text evidence="3">The sequence shown here is derived from an EMBL/GenBank/DDBJ whole genome shotgun (WGS) entry which is preliminary data.</text>
</comment>
<evidence type="ECO:0000259" key="2">
    <source>
        <dbReference type="PROSITE" id="PS00028"/>
    </source>
</evidence>
<keyword evidence="4" id="KW-1185">Reference proteome</keyword>
<feature type="compositionally biased region" description="Gly residues" evidence="1">
    <location>
        <begin position="114"/>
        <end position="130"/>
    </location>
</feature>
<dbReference type="InterPro" id="IPR013087">
    <property type="entry name" value="Znf_C2H2_type"/>
</dbReference>
<dbReference type="Proteomes" id="UP001408356">
    <property type="component" value="Unassembled WGS sequence"/>
</dbReference>
<feature type="domain" description="C2H2-type" evidence="2">
    <location>
        <begin position="224"/>
        <end position="246"/>
    </location>
</feature>
<reference evidence="3 4" key="1">
    <citation type="journal article" date="2024" name="J. Plant Pathol.">
        <title>Sequence and assembly of the genome of Seiridium unicorne, isolate CBS 538.82, causal agent of cypress canker disease.</title>
        <authorList>
            <person name="Scali E."/>
            <person name="Rocca G.D."/>
            <person name="Danti R."/>
            <person name="Garbelotto M."/>
            <person name="Barberini S."/>
            <person name="Baroncelli R."/>
            <person name="Emiliani G."/>
        </authorList>
    </citation>
    <scope>NUCLEOTIDE SEQUENCE [LARGE SCALE GENOMIC DNA]</scope>
    <source>
        <strain evidence="3 4">BM-138-508</strain>
    </source>
</reference>
<sequence>MVIEEEISNDQGIIEDGTAIGHQTQQSCQICHLPDLEGTLAESLGHLSGLTEDFRWDSVRILEQMQIENNVSYDENKSTDSNDHDGANTNQTLGYVVVGTSGNGSDPQDDTNPSGGGDSAGATGSGGGTDSNGSSGSSGDTGSGRDSVAGNGQGDDGPSNGDQSSQLRRRSLKQAFRCSYNIRFPNTYSTSSPCSRWHKCETKRMTNFSDLLKHYWSSHRQFICGECFEMFQSSSLRARHQAVNSHCYYCFTIFPKVRDSSGVFHHSEGFRQHKQDPSCRPPYTNQKRDEYRYRRVWNAIHRNPMPQGWEDFNKGTSNITSSSNHVDEEQLGAAVGLLRETRDEIRRMRELLQGYMSLLTLPPADSNAIPFLPSFELLSQAEEVQSQMQLLMDQFSENGVVQATPLGYSLPVGEPESHALPAPPELADWSLPLDLSGSETINTPRMQYDPDFMSIYTQGSPDWANFFPTSADGYNIAMP</sequence>
<name>A0ABR2UE92_9PEZI</name>
<feature type="compositionally biased region" description="Low complexity" evidence="1">
    <location>
        <begin position="131"/>
        <end position="140"/>
    </location>
</feature>
<feature type="region of interest" description="Disordered" evidence="1">
    <location>
        <begin position="96"/>
        <end position="168"/>
    </location>
</feature>
<dbReference type="PROSITE" id="PS00028">
    <property type="entry name" value="ZINC_FINGER_C2H2_1"/>
    <property type="match status" value="1"/>
</dbReference>